<protein>
    <submittedName>
        <fullName evidence="2">Uncharacterized protein</fullName>
    </submittedName>
</protein>
<gene>
    <name evidence="2" type="ORF">PanWU01x14_320940</name>
</gene>
<keyword evidence="3" id="KW-1185">Reference proteome</keyword>
<evidence type="ECO:0000313" key="2">
    <source>
        <dbReference type="EMBL" id="PON37373.1"/>
    </source>
</evidence>
<comment type="caution">
    <text evidence="2">The sequence shown here is derived from an EMBL/GenBank/DDBJ whole genome shotgun (WGS) entry which is preliminary data.</text>
</comment>
<proteinExistence type="predicted"/>
<reference evidence="3" key="1">
    <citation type="submission" date="2016-06" db="EMBL/GenBank/DDBJ databases">
        <title>Parallel loss of symbiosis genes in relatives of nitrogen-fixing non-legume Parasponia.</title>
        <authorList>
            <person name="Van Velzen R."/>
            <person name="Holmer R."/>
            <person name="Bu F."/>
            <person name="Rutten L."/>
            <person name="Van Zeijl A."/>
            <person name="Liu W."/>
            <person name="Santuari L."/>
            <person name="Cao Q."/>
            <person name="Sharma T."/>
            <person name="Shen D."/>
            <person name="Roswanjaya Y."/>
            <person name="Wardhani T."/>
            <person name="Kalhor M.S."/>
            <person name="Jansen J."/>
            <person name="Van den Hoogen J."/>
            <person name="Gungor B."/>
            <person name="Hartog M."/>
            <person name="Hontelez J."/>
            <person name="Verver J."/>
            <person name="Yang W.-C."/>
            <person name="Schijlen E."/>
            <person name="Repin R."/>
            <person name="Schilthuizen M."/>
            <person name="Schranz E."/>
            <person name="Heidstra R."/>
            <person name="Miyata K."/>
            <person name="Fedorova E."/>
            <person name="Kohlen W."/>
            <person name="Bisseling T."/>
            <person name="Smit S."/>
            <person name="Geurts R."/>
        </authorList>
    </citation>
    <scope>NUCLEOTIDE SEQUENCE [LARGE SCALE GENOMIC DNA]</scope>
    <source>
        <strain evidence="3">cv. WU1-14</strain>
    </source>
</reference>
<accession>A0A2P5ALG8</accession>
<feature type="non-terminal residue" evidence="2">
    <location>
        <position position="1"/>
    </location>
</feature>
<dbReference type="Proteomes" id="UP000237105">
    <property type="component" value="Unassembled WGS sequence"/>
</dbReference>
<feature type="region of interest" description="Disordered" evidence="1">
    <location>
        <begin position="38"/>
        <end position="57"/>
    </location>
</feature>
<dbReference type="EMBL" id="JXTB01000533">
    <property type="protein sequence ID" value="PON37373.1"/>
    <property type="molecule type" value="Genomic_DNA"/>
</dbReference>
<organism evidence="2 3">
    <name type="scientific">Parasponia andersonii</name>
    <name type="common">Sponia andersonii</name>
    <dbReference type="NCBI Taxonomy" id="3476"/>
    <lineage>
        <taxon>Eukaryota</taxon>
        <taxon>Viridiplantae</taxon>
        <taxon>Streptophyta</taxon>
        <taxon>Embryophyta</taxon>
        <taxon>Tracheophyta</taxon>
        <taxon>Spermatophyta</taxon>
        <taxon>Magnoliopsida</taxon>
        <taxon>eudicotyledons</taxon>
        <taxon>Gunneridae</taxon>
        <taxon>Pentapetalae</taxon>
        <taxon>rosids</taxon>
        <taxon>fabids</taxon>
        <taxon>Rosales</taxon>
        <taxon>Cannabaceae</taxon>
        <taxon>Parasponia</taxon>
    </lineage>
</organism>
<name>A0A2P5ALG8_PARAD</name>
<evidence type="ECO:0000256" key="1">
    <source>
        <dbReference type="SAM" id="MobiDB-lite"/>
    </source>
</evidence>
<evidence type="ECO:0000313" key="3">
    <source>
        <dbReference type="Proteomes" id="UP000237105"/>
    </source>
</evidence>
<dbReference type="AlphaFoldDB" id="A0A2P5ALG8"/>
<sequence>FFSSLLLFLTSNPNTGFASFIHLPFSFVANSIKLTEQKQKETKPTPKSNSFSLPSSSPPLLQALFPLPLVLFKFT</sequence>
<feature type="compositionally biased region" description="Low complexity" evidence="1">
    <location>
        <begin position="46"/>
        <end position="57"/>
    </location>
</feature>